<dbReference type="GO" id="GO:0006508">
    <property type="term" value="P:proteolysis"/>
    <property type="evidence" value="ECO:0007669"/>
    <property type="project" value="UniProtKB-KW"/>
</dbReference>
<comment type="similarity">
    <text evidence="3">Belongs to the peptidase M50B family.</text>
</comment>
<reference evidence="14 15" key="1">
    <citation type="submission" date="2012-08" db="EMBL/GenBank/DDBJ databases">
        <title>Whole genome shotgun sequence of Gordonia rhizosphera NBRC 16068.</title>
        <authorList>
            <person name="Takarada H."/>
            <person name="Isaki S."/>
            <person name="Hosoyama A."/>
            <person name="Tsuchikane K."/>
            <person name="Katsumata H."/>
            <person name="Baba S."/>
            <person name="Ohji S."/>
            <person name="Yamazaki S."/>
            <person name="Fujita N."/>
        </authorList>
    </citation>
    <scope>NUCLEOTIDE SEQUENCE [LARGE SCALE GENOMIC DNA]</scope>
    <source>
        <strain evidence="14 15">NBRC 16068</strain>
    </source>
</reference>
<feature type="transmembrane region" description="Helical" evidence="13">
    <location>
        <begin position="134"/>
        <end position="154"/>
    </location>
</feature>
<feature type="transmembrane region" description="Helical" evidence="13">
    <location>
        <begin position="101"/>
        <end position="122"/>
    </location>
</feature>
<evidence type="ECO:0000256" key="9">
    <source>
        <dbReference type="ARBA" id="ARBA00022833"/>
    </source>
</evidence>
<dbReference type="OrthoDB" id="9800627at2"/>
<dbReference type="EMBL" id="BAHC01000125">
    <property type="protein sequence ID" value="GAB91124.1"/>
    <property type="molecule type" value="Genomic_DNA"/>
</dbReference>
<dbReference type="PANTHER" id="PTHR35864">
    <property type="entry name" value="ZINC METALLOPROTEASE MJ0611-RELATED"/>
    <property type="match status" value="1"/>
</dbReference>
<dbReference type="GO" id="GO:0008237">
    <property type="term" value="F:metallopeptidase activity"/>
    <property type="evidence" value="ECO:0007669"/>
    <property type="project" value="UniProtKB-KW"/>
</dbReference>
<organism evidence="14 15">
    <name type="scientific">Gordonia rhizosphera NBRC 16068</name>
    <dbReference type="NCBI Taxonomy" id="1108045"/>
    <lineage>
        <taxon>Bacteria</taxon>
        <taxon>Bacillati</taxon>
        <taxon>Actinomycetota</taxon>
        <taxon>Actinomycetes</taxon>
        <taxon>Mycobacteriales</taxon>
        <taxon>Gordoniaceae</taxon>
        <taxon>Gordonia</taxon>
    </lineage>
</organism>
<evidence type="ECO:0000256" key="12">
    <source>
        <dbReference type="ARBA" id="ARBA00023136"/>
    </source>
</evidence>
<dbReference type="Proteomes" id="UP000008363">
    <property type="component" value="Unassembled WGS sequence"/>
</dbReference>
<protein>
    <submittedName>
        <fullName evidence="14">Peptidase M50 family protein</fullName>
    </submittedName>
</protein>
<keyword evidence="4" id="KW-1003">Cell membrane</keyword>
<keyword evidence="8" id="KW-0378">Hydrolase</keyword>
<keyword evidence="6 13" id="KW-0812">Transmembrane</keyword>
<comment type="cofactor">
    <cofactor evidence="1">
        <name>Zn(2+)</name>
        <dbReference type="ChEBI" id="CHEBI:29105"/>
    </cofactor>
</comment>
<keyword evidence="11" id="KW-0482">Metalloprotease</keyword>
<name>K6WX35_9ACTN</name>
<evidence type="ECO:0000256" key="4">
    <source>
        <dbReference type="ARBA" id="ARBA00022475"/>
    </source>
</evidence>
<proteinExistence type="inferred from homology"/>
<feature type="transmembrane region" description="Helical" evidence="13">
    <location>
        <begin position="49"/>
        <end position="68"/>
    </location>
</feature>
<dbReference type="PANTHER" id="PTHR35864:SF1">
    <property type="entry name" value="ZINC METALLOPROTEASE YWHC-RELATED"/>
    <property type="match status" value="1"/>
</dbReference>
<dbReference type="InterPro" id="IPR044537">
    <property type="entry name" value="Rip2-like"/>
</dbReference>
<keyword evidence="9" id="KW-0862">Zinc</keyword>
<comment type="subcellular location">
    <subcellularLocation>
        <location evidence="2">Cell membrane</location>
        <topology evidence="2">Multi-pass membrane protein</topology>
    </subcellularLocation>
</comment>
<keyword evidence="10 13" id="KW-1133">Transmembrane helix</keyword>
<dbReference type="STRING" id="1108045.GORHZ_125_00070"/>
<keyword evidence="5" id="KW-0645">Protease</keyword>
<feature type="transmembrane region" description="Helical" evidence="13">
    <location>
        <begin position="220"/>
        <end position="238"/>
    </location>
</feature>
<feature type="transmembrane region" description="Helical" evidence="13">
    <location>
        <begin position="20"/>
        <end position="37"/>
    </location>
</feature>
<evidence type="ECO:0000256" key="13">
    <source>
        <dbReference type="SAM" id="Phobius"/>
    </source>
</evidence>
<feature type="transmembrane region" description="Helical" evidence="13">
    <location>
        <begin position="174"/>
        <end position="194"/>
    </location>
</feature>
<evidence type="ECO:0000256" key="8">
    <source>
        <dbReference type="ARBA" id="ARBA00022801"/>
    </source>
</evidence>
<evidence type="ECO:0000256" key="6">
    <source>
        <dbReference type="ARBA" id="ARBA00022692"/>
    </source>
</evidence>
<evidence type="ECO:0000256" key="11">
    <source>
        <dbReference type="ARBA" id="ARBA00023049"/>
    </source>
</evidence>
<keyword evidence="7" id="KW-0479">Metal-binding</keyword>
<dbReference type="InterPro" id="IPR052348">
    <property type="entry name" value="Metallopeptidase_M50B"/>
</dbReference>
<keyword evidence="12 13" id="KW-0472">Membrane</keyword>
<gene>
    <name evidence="14" type="ORF">GORHZ_125_00070</name>
</gene>
<comment type="caution">
    <text evidence="14">The sequence shown here is derived from an EMBL/GenBank/DDBJ whole genome shotgun (WGS) entry which is preliminary data.</text>
</comment>
<evidence type="ECO:0000256" key="2">
    <source>
        <dbReference type="ARBA" id="ARBA00004651"/>
    </source>
</evidence>
<evidence type="ECO:0000313" key="14">
    <source>
        <dbReference type="EMBL" id="GAB91124.1"/>
    </source>
</evidence>
<dbReference type="AlphaFoldDB" id="K6WX35"/>
<sequence length="270" mass="28883">MPVTAPTTREIVRAIRPGPLFGGLVAAAIAGGWLCAGSDPGRNPASVGGTLLLVLAGWVISLCLHEFAHAVTAFRFGDRNAELRGYLTLNPLRYTHPGLSLALPLLIILMGGIGFPGGAVYVNQSGFTRAQRTIVSLAGPVTNIVIGGVILAVVRFAQPASSGTFVVSADLLNLWAALSMLAFLQITAAVLNLIPMPGFDGYGAIEPYLSDKTRFSMNKIAPYGFLIVFALLFIPFLNRAFFDFVYWLFGLSGVPSALASYGWDLFIFWR</sequence>
<accession>K6WX35</accession>
<evidence type="ECO:0000256" key="7">
    <source>
        <dbReference type="ARBA" id="ARBA00022723"/>
    </source>
</evidence>
<keyword evidence="15" id="KW-1185">Reference proteome</keyword>
<dbReference type="GO" id="GO:0046872">
    <property type="term" value="F:metal ion binding"/>
    <property type="evidence" value="ECO:0007669"/>
    <property type="project" value="UniProtKB-KW"/>
</dbReference>
<evidence type="ECO:0000256" key="5">
    <source>
        <dbReference type="ARBA" id="ARBA00022670"/>
    </source>
</evidence>
<dbReference type="eggNOG" id="COG1994">
    <property type="taxonomic scope" value="Bacteria"/>
</dbReference>
<evidence type="ECO:0000256" key="1">
    <source>
        <dbReference type="ARBA" id="ARBA00001947"/>
    </source>
</evidence>
<feature type="transmembrane region" description="Helical" evidence="13">
    <location>
        <begin position="244"/>
        <end position="269"/>
    </location>
</feature>
<dbReference type="CDD" id="cd06158">
    <property type="entry name" value="S2P-M50_like_1"/>
    <property type="match status" value="1"/>
</dbReference>
<evidence type="ECO:0000256" key="10">
    <source>
        <dbReference type="ARBA" id="ARBA00022989"/>
    </source>
</evidence>
<evidence type="ECO:0000256" key="3">
    <source>
        <dbReference type="ARBA" id="ARBA00007931"/>
    </source>
</evidence>
<evidence type="ECO:0000313" key="15">
    <source>
        <dbReference type="Proteomes" id="UP000008363"/>
    </source>
</evidence>
<dbReference type="GO" id="GO:0005886">
    <property type="term" value="C:plasma membrane"/>
    <property type="evidence" value="ECO:0007669"/>
    <property type="project" value="UniProtKB-SubCell"/>
</dbReference>